<organism evidence="2 3">
    <name type="scientific">Myroides guanonis</name>
    <dbReference type="NCBI Taxonomy" id="1150112"/>
    <lineage>
        <taxon>Bacteria</taxon>
        <taxon>Pseudomonadati</taxon>
        <taxon>Bacteroidota</taxon>
        <taxon>Flavobacteriia</taxon>
        <taxon>Flavobacteriales</taxon>
        <taxon>Flavobacteriaceae</taxon>
        <taxon>Myroides</taxon>
    </lineage>
</organism>
<dbReference type="Pfam" id="PF12412">
    <property type="entry name" value="DUF3667"/>
    <property type="match status" value="1"/>
</dbReference>
<dbReference type="EMBL" id="FORU01000001">
    <property type="protein sequence ID" value="SFI84160.1"/>
    <property type="molecule type" value="Genomic_DNA"/>
</dbReference>
<feature type="transmembrane region" description="Helical" evidence="1">
    <location>
        <begin position="227"/>
        <end position="250"/>
    </location>
</feature>
<name>A0A1I3LHX7_9FLAO</name>
<dbReference type="Proteomes" id="UP000243887">
    <property type="component" value="Unassembled WGS sequence"/>
</dbReference>
<evidence type="ECO:0008006" key="4">
    <source>
        <dbReference type="Google" id="ProtNLM"/>
    </source>
</evidence>
<feature type="transmembrane region" description="Helical" evidence="1">
    <location>
        <begin position="162"/>
        <end position="184"/>
    </location>
</feature>
<keyword evidence="1" id="KW-0472">Membrane</keyword>
<feature type="transmembrane region" description="Helical" evidence="1">
    <location>
        <begin position="77"/>
        <end position="98"/>
    </location>
</feature>
<proteinExistence type="predicted"/>
<evidence type="ECO:0000313" key="2">
    <source>
        <dbReference type="EMBL" id="SFI84160.1"/>
    </source>
</evidence>
<dbReference type="OrthoDB" id="7446256at2"/>
<accession>A0A1I3LHX7</accession>
<keyword evidence="1" id="KW-1133">Transmembrane helix</keyword>
<dbReference type="RefSeq" id="WP_090677700.1">
    <property type="nucleotide sequence ID" value="NZ_FORU01000001.1"/>
</dbReference>
<reference evidence="3" key="1">
    <citation type="submission" date="2016-10" db="EMBL/GenBank/DDBJ databases">
        <authorList>
            <person name="Varghese N."/>
            <person name="Submissions S."/>
        </authorList>
    </citation>
    <scope>NUCLEOTIDE SEQUENCE [LARGE SCALE GENOMIC DNA]</scope>
    <source>
        <strain evidence="3">DSM 26542</strain>
    </source>
</reference>
<gene>
    <name evidence="2" type="ORF">SAMN04487893_101335</name>
</gene>
<keyword evidence="1" id="KW-0812">Transmembrane</keyword>
<dbReference type="InterPro" id="IPR022134">
    <property type="entry name" value="DUF3667"/>
</dbReference>
<feature type="transmembrane region" description="Helical" evidence="1">
    <location>
        <begin position="133"/>
        <end position="150"/>
    </location>
</feature>
<dbReference type="AlphaFoldDB" id="A0A1I3LHX7"/>
<dbReference type="STRING" id="1150112.SAMN04487893_101335"/>
<protein>
    <recommendedName>
        <fullName evidence="4">DUF3667 domain-containing protein</fullName>
    </recommendedName>
</protein>
<evidence type="ECO:0000313" key="3">
    <source>
        <dbReference type="Proteomes" id="UP000243887"/>
    </source>
</evidence>
<feature type="transmembrane region" description="Helical" evidence="1">
    <location>
        <begin position="196"/>
        <end position="215"/>
    </location>
</feature>
<keyword evidence="3" id="KW-1185">Reference proteome</keyword>
<evidence type="ECO:0000256" key="1">
    <source>
        <dbReference type="SAM" id="Phobius"/>
    </source>
</evidence>
<sequence>MESKYCLNCKKELTGKYCSGCGQKADTHRITFNNFISHDVLHGIFHIEKGMLFTAKQALIRPGTASLDYIAGKRKPYYNVFLFILLTIGLMLFLKHFYNDLLINQGRPLSNDSINLNQASKTINNILSQKTKIIIFLFVPFAALNSFILFNRKKLNLSEHFIIAGMILLGALILYTIGNIFFYLDLIIEFTNTFTNRVGILLTFLIFLYIGYGYYNAFGSDYSTLGFSYRTLFFFMLIFIEMSIMLFITIGMVTNWEFGEITISLF</sequence>